<organism evidence="11 12">
    <name type="scientific">Ascobolus immersus RN42</name>
    <dbReference type="NCBI Taxonomy" id="1160509"/>
    <lineage>
        <taxon>Eukaryota</taxon>
        <taxon>Fungi</taxon>
        <taxon>Dikarya</taxon>
        <taxon>Ascomycota</taxon>
        <taxon>Pezizomycotina</taxon>
        <taxon>Pezizomycetes</taxon>
        <taxon>Pezizales</taxon>
        <taxon>Ascobolaceae</taxon>
        <taxon>Ascobolus</taxon>
    </lineage>
</organism>
<name>A0A3N4I587_ASCIM</name>
<accession>A0A3N4I587</accession>
<feature type="transmembrane region" description="Helical" evidence="10">
    <location>
        <begin position="27"/>
        <end position="50"/>
    </location>
</feature>
<evidence type="ECO:0000256" key="7">
    <source>
        <dbReference type="ARBA" id="ARBA00023128"/>
    </source>
</evidence>
<keyword evidence="6 10" id="KW-1133">Transmembrane helix</keyword>
<dbReference type="GO" id="GO:0005741">
    <property type="term" value="C:mitochondrial outer membrane"/>
    <property type="evidence" value="ECO:0007669"/>
    <property type="project" value="UniProtKB-SubCell"/>
</dbReference>
<keyword evidence="7" id="KW-0496">Mitochondrion</keyword>
<evidence type="ECO:0000256" key="10">
    <source>
        <dbReference type="SAM" id="Phobius"/>
    </source>
</evidence>
<keyword evidence="8 10" id="KW-0472">Membrane</keyword>
<dbReference type="Proteomes" id="UP000275078">
    <property type="component" value="Unassembled WGS sequence"/>
</dbReference>
<evidence type="ECO:0000313" key="12">
    <source>
        <dbReference type="Proteomes" id="UP000275078"/>
    </source>
</evidence>
<evidence type="ECO:0000313" key="11">
    <source>
        <dbReference type="EMBL" id="RPA81265.1"/>
    </source>
</evidence>
<evidence type="ECO:0000256" key="3">
    <source>
        <dbReference type="ARBA" id="ARBA00022692"/>
    </source>
</evidence>
<keyword evidence="2" id="KW-0813">Transport</keyword>
<dbReference type="GO" id="GO:0015031">
    <property type="term" value="P:protein transport"/>
    <property type="evidence" value="ECO:0007669"/>
    <property type="project" value="UniProtKB-KW"/>
</dbReference>
<keyword evidence="5" id="KW-0653">Protein transport</keyword>
<gene>
    <name evidence="11" type="ORF">BJ508DRAFT_326647</name>
</gene>
<sequence length="52" mass="5698">MFGGAPPQQSQAEIKMQEQVAKLTTEFALGICAILYICGYPSTVDFGMIWRG</sequence>
<proteinExistence type="inferred from homology"/>
<comment type="similarity">
    <text evidence="9">Belongs to the Tom5 family.</text>
</comment>
<evidence type="ECO:0000256" key="2">
    <source>
        <dbReference type="ARBA" id="ARBA00022448"/>
    </source>
</evidence>
<dbReference type="AlphaFoldDB" id="A0A3N4I587"/>
<evidence type="ECO:0000256" key="9">
    <source>
        <dbReference type="ARBA" id="ARBA00025716"/>
    </source>
</evidence>
<keyword evidence="12" id="KW-1185">Reference proteome</keyword>
<dbReference type="GO" id="GO:0006626">
    <property type="term" value="P:protein targeting to mitochondrion"/>
    <property type="evidence" value="ECO:0007669"/>
    <property type="project" value="UniProtKB-ARBA"/>
</dbReference>
<evidence type="ECO:0000256" key="5">
    <source>
        <dbReference type="ARBA" id="ARBA00022927"/>
    </source>
</evidence>
<dbReference type="EMBL" id="ML119681">
    <property type="protein sequence ID" value="RPA81265.1"/>
    <property type="molecule type" value="Genomic_DNA"/>
</dbReference>
<keyword evidence="4" id="KW-1000">Mitochondrion outer membrane</keyword>
<evidence type="ECO:0000256" key="6">
    <source>
        <dbReference type="ARBA" id="ARBA00022989"/>
    </source>
</evidence>
<evidence type="ECO:0000256" key="4">
    <source>
        <dbReference type="ARBA" id="ARBA00022787"/>
    </source>
</evidence>
<evidence type="ECO:0000256" key="8">
    <source>
        <dbReference type="ARBA" id="ARBA00023136"/>
    </source>
</evidence>
<keyword evidence="3 10" id="KW-0812">Transmembrane</keyword>
<dbReference type="Pfam" id="PF10642">
    <property type="entry name" value="Tom5"/>
    <property type="match status" value="1"/>
</dbReference>
<comment type="subcellular location">
    <subcellularLocation>
        <location evidence="1">Mitochondrion outer membrane</location>
        <topology evidence="1">Single-pass membrane protein</topology>
    </subcellularLocation>
</comment>
<evidence type="ECO:0000256" key="1">
    <source>
        <dbReference type="ARBA" id="ARBA00004572"/>
    </source>
</evidence>
<dbReference type="InterPro" id="IPR019603">
    <property type="entry name" value="Tom5"/>
</dbReference>
<protein>
    <submittedName>
        <fullName evidence="11">Uncharacterized protein</fullName>
    </submittedName>
</protein>
<reference evidence="11 12" key="1">
    <citation type="journal article" date="2018" name="Nat. Ecol. Evol.">
        <title>Pezizomycetes genomes reveal the molecular basis of ectomycorrhizal truffle lifestyle.</title>
        <authorList>
            <person name="Murat C."/>
            <person name="Payen T."/>
            <person name="Noel B."/>
            <person name="Kuo A."/>
            <person name="Morin E."/>
            <person name="Chen J."/>
            <person name="Kohler A."/>
            <person name="Krizsan K."/>
            <person name="Balestrini R."/>
            <person name="Da Silva C."/>
            <person name="Montanini B."/>
            <person name="Hainaut M."/>
            <person name="Levati E."/>
            <person name="Barry K.W."/>
            <person name="Belfiori B."/>
            <person name="Cichocki N."/>
            <person name="Clum A."/>
            <person name="Dockter R.B."/>
            <person name="Fauchery L."/>
            <person name="Guy J."/>
            <person name="Iotti M."/>
            <person name="Le Tacon F."/>
            <person name="Lindquist E.A."/>
            <person name="Lipzen A."/>
            <person name="Malagnac F."/>
            <person name="Mello A."/>
            <person name="Molinier V."/>
            <person name="Miyauchi S."/>
            <person name="Poulain J."/>
            <person name="Riccioni C."/>
            <person name="Rubini A."/>
            <person name="Sitrit Y."/>
            <person name="Splivallo R."/>
            <person name="Traeger S."/>
            <person name="Wang M."/>
            <person name="Zifcakova L."/>
            <person name="Wipf D."/>
            <person name="Zambonelli A."/>
            <person name="Paolocci F."/>
            <person name="Nowrousian M."/>
            <person name="Ottonello S."/>
            <person name="Baldrian P."/>
            <person name="Spatafora J.W."/>
            <person name="Henrissat B."/>
            <person name="Nagy L.G."/>
            <person name="Aury J.M."/>
            <person name="Wincker P."/>
            <person name="Grigoriev I.V."/>
            <person name="Bonfante P."/>
            <person name="Martin F.M."/>
        </authorList>
    </citation>
    <scope>NUCLEOTIDE SEQUENCE [LARGE SCALE GENOMIC DNA]</scope>
    <source>
        <strain evidence="11 12">RN42</strain>
    </source>
</reference>